<dbReference type="Proteomes" id="UP000828048">
    <property type="component" value="Chromosome 6"/>
</dbReference>
<keyword evidence="2" id="KW-1185">Reference proteome</keyword>
<dbReference type="EMBL" id="CM037156">
    <property type="protein sequence ID" value="KAH7836432.1"/>
    <property type="molecule type" value="Genomic_DNA"/>
</dbReference>
<proteinExistence type="predicted"/>
<organism evidence="1 2">
    <name type="scientific">Vaccinium darrowii</name>
    <dbReference type="NCBI Taxonomy" id="229202"/>
    <lineage>
        <taxon>Eukaryota</taxon>
        <taxon>Viridiplantae</taxon>
        <taxon>Streptophyta</taxon>
        <taxon>Embryophyta</taxon>
        <taxon>Tracheophyta</taxon>
        <taxon>Spermatophyta</taxon>
        <taxon>Magnoliopsida</taxon>
        <taxon>eudicotyledons</taxon>
        <taxon>Gunneridae</taxon>
        <taxon>Pentapetalae</taxon>
        <taxon>asterids</taxon>
        <taxon>Ericales</taxon>
        <taxon>Ericaceae</taxon>
        <taxon>Vaccinioideae</taxon>
        <taxon>Vaccinieae</taxon>
        <taxon>Vaccinium</taxon>
    </lineage>
</organism>
<name>A0ACB7X6P6_9ERIC</name>
<protein>
    <submittedName>
        <fullName evidence="1">Uncharacterized protein</fullName>
    </submittedName>
</protein>
<sequence>MRFNGHERYWDFKQENRGFRSAGFFSNLNRASSTLFVDNLPYSAEIPWFTKLFSNFGYVTEAFNPNKRSKKTGNRFGFIRFKNKGDATHAIAETDGLWVGRRKLEVCMARYDRRESFMKDNQLFTGSNRFSPSRNYHNSFAEIVSGNKQVKQSNGNVPLKDIEKRASIYLQPSASEWLWRSAIAELKDISTPEAIQNAFTELSFKDIKVRSMGGLFMIITFHTKEDRNKALSDKVIEGWFKSFKHWNGDGASHSRIIWLKCRGMPLNAWNVNSFKRISELWGKFLTLDQETLMEESFDVGRLLMVTNLGSKIDQWINVTVKGRNYKVQVWEEECNDPFFALGSKQNSNLCQSIQCEGENKVPQAKALEKMNEGGKTAFVRKSSNEMAQYRAKEKVDDLANQSTNGNNDLDNMVVDHLELAFLKNTAEINENFGATNNEVAAVMDSLSS</sequence>
<evidence type="ECO:0000313" key="2">
    <source>
        <dbReference type="Proteomes" id="UP000828048"/>
    </source>
</evidence>
<gene>
    <name evidence="1" type="ORF">Vadar_001168</name>
</gene>
<evidence type="ECO:0000313" key="1">
    <source>
        <dbReference type="EMBL" id="KAH7836432.1"/>
    </source>
</evidence>
<reference evidence="1 2" key="1">
    <citation type="journal article" date="2021" name="Hortic Res">
        <title>High-quality reference genome and annotation aids understanding of berry development for evergreen blueberry (Vaccinium darrowii).</title>
        <authorList>
            <person name="Yu J."/>
            <person name="Hulse-Kemp A.M."/>
            <person name="Babiker E."/>
            <person name="Staton M."/>
        </authorList>
    </citation>
    <scope>NUCLEOTIDE SEQUENCE [LARGE SCALE GENOMIC DNA]</scope>
    <source>
        <strain evidence="2">cv. NJ 8807/NJ 8810</strain>
        <tissue evidence="1">Young leaf</tissue>
    </source>
</reference>
<accession>A0ACB7X6P6</accession>
<comment type="caution">
    <text evidence="1">The sequence shown here is derived from an EMBL/GenBank/DDBJ whole genome shotgun (WGS) entry which is preliminary data.</text>
</comment>